<dbReference type="InterPro" id="IPR025029">
    <property type="entry name" value="DUF3918"/>
</dbReference>
<gene>
    <name evidence="1" type="ORF">MJG50_20295</name>
</gene>
<sequence length="44" mass="4920">MNRAMTSLVTLGLGAAAYGMMRKNNVMSGRNVKRMRKKLSKAIY</sequence>
<proteinExistence type="predicted"/>
<evidence type="ECO:0000313" key="2">
    <source>
        <dbReference type="Proteomes" id="UP001431131"/>
    </source>
</evidence>
<comment type="caution">
    <text evidence="1">The sequence shown here is derived from an EMBL/GenBank/DDBJ whole genome shotgun (WGS) entry which is preliminary data.</text>
</comment>
<dbReference type="Pfam" id="PF13056">
    <property type="entry name" value="DUF3918"/>
    <property type="match status" value="1"/>
</dbReference>
<reference evidence="1" key="1">
    <citation type="submission" date="2022-02" db="EMBL/GenBank/DDBJ databases">
        <title>Fredinandcohnia quinoae sp. nov. isolated from Chenopodium quinoa seeds.</title>
        <authorList>
            <person name="Saati-Santamaria Z."/>
            <person name="Flores-Felix J.D."/>
            <person name="Igual J.M."/>
            <person name="Velazquez E."/>
            <person name="Garcia-Fraile P."/>
            <person name="Martinez-Molina E."/>
        </authorList>
    </citation>
    <scope>NUCLEOTIDE SEQUENCE</scope>
    <source>
        <strain evidence="1">SECRCQ15</strain>
    </source>
</reference>
<evidence type="ECO:0000313" key="1">
    <source>
        <dbReference type="EMBL" id="MCH1627683.1"/>
    </source>
</evidence>
<keyword evidence="2" id="KW-1185">Reference proteome</keyword>
<accession>A0AAW5E594</accession>
<organism evidence="1 2">
    <name type="scientific">Fredinandcohnia quinoae</name>
    <dbReference type="NCBI Taxonomy" id="2918902"/>
    <lineage>
        <taxon>Bacteria</taxon>
        <taxon>Bacillati</taxon>
        <taxon>Bacillota</taxon>
        <taxon>Bacilli</taxon>
        <taxon>Bacillales</taxon>
        <taxon>Bacillaceae</taxon>
        <taxon>Fredinandcohnia</taxon>
    </lineage>
</organism>
<protein>
    <submittedName>
        <fullName evidence="1">YrzQ family protein</fullName>
    </submittedName>
</protein>
<dbReference type="AlphaFoldDB" id="A0AAW5E594"/>
<name>A0AAW5E594_9BACI</name>
<dbReference type="Proteomes" id="UP001431131">
    <property type="component" value="Unassembled WGS sequence"/>
</dbReference>
<dbReference type="RefSeq" id="WP_240257602.1">
    <property type="nucleotide sequence ID" value="NZ_JAKTTI010000049.1"/>
</dbReference>
<dbReference type="EMBL" id="JAKTTI010000049">
    <property type="protein sequence ID" value="MCH1627683.1"/>
    <property type="molecule type" value="Genomic_DNA"/>
</dbReference>